<keyword evidence="3 8" id="KW-0472">Membrane</keyword>
<evidence type="ECO:0000256" key="2">
    <source>
        <dbReference type="ARBA" id="ARBA00022737"/>
    </source>
</evidence>
<evidence type="ECO:0000256" key="4">
    <source>
        <dbReference type="ARBA" id="ARBA00023157"/>
    </source>
</evidence>
<evidence type="ECO:0000259" key="11">
    <source>
        <dbReference type="PROSITE" id="PS50853"/>
    </source>
</evidence>
<evidence type="ECO:0000256" key="8">
    <source>
        <dbReference type="SAM" id="Phobius"/>
    </source>
</evidence>
<dbReference type="InterPro" id="IPR013783">
    <property type="entry name" value="Ig-like_fold"/>
</dbReference>
<evidence type="ECO:0000259" key="10">
    <source>
        <dbReference type="PROSITE" id="PS50835"/>
    </source>
</evidence>
<evidence type="ECO:0000313" key="13">
    <source>
        <dbReference type="Proteomes" id="UP000274504"/>
    </source>
</evidence>
<evidence type="ECO:0000256" key="7">
    <source>
        <dbReference type="SAM" id="MobiDB-lite"/>
    </source>
</evidence>
<dbReference type="Pfam" id="PF00041">
    <property type="entry name" value="fn3"/>
    <property type="match status" value="1"/>
</dbReference>
<dbReference type="SMART" id="SM00408">
    <property type="entry name" value="IGc2"/>
    <property type="match status" value="4"/>
</dbReference>
<dbReference type="CDD" id="cd00063">
    <property type="entry name" value="FN3"/>
    <property type="match status" value="1"/>
</dbReference>
<feature type="transmembrane region" description="Helical" evidence="8">
    <location>
        <begin position="1381"/>
        <end position="1405"/>
    </location>
</feature>
<dbReference type="PROSITE" id="PS50853">
    <property type="entry name" value="FN3"/>
    <property type="match status" value="1"/>
</dbReference>
<keyword evidence="8" id="KW-0812">Transmembrane</keyword>
<evidence type="ECO:0000256" key="1">
    <source>
        <dbReference type="ARBA" id="ARBA00004479"/>
    </source>
</evidence>
<dbReference type="InterPro" id="IPR007110">
    <property type="entry name" value="Ig-like_dom"/>
</dbReference>
<organism evidence="14">
    <name type="scientific">Hymenolepis diminuta</name>
    <name type="common">Rat tapeworm</name>
    <dbReference type="NCBI Taxonomy" id="6216"/>
    <lineage>
        <taxon>Eukaryota</taxon>
        <taxon>Metazoa</taxon>
        <taxon>Spiralia</taxon>
        <taxon>Lophotrochozoa</taxon>
        <taxon>Platyhelminthes</taxon>
        <taxon>Cestoda</taxon>
        <taxon>Eucestoda</taxon>
        <taxon>Cyclophyllidea</taxon>
        <taxon>Hymenolepididae</taxon>
        <taxon>Hymenolepis</taxon>
    </lineage>
</organism>
<feature type="domain" description="Ig-like" evidence="10">
    <location>
        <begin position="710"/>
        <end position="800"/>
    </location>
</feature>
<dbReference type="PANTHER" id="PTHR11640">
    <property type="entry name" value="NEPHRIN"/>
    <property type="match status" value="1"/>
</dbReference>
<dbReference type="InterPro" id="IPR051275">
    <property type="entry name" value="Cell_adhesion_signaling"/>
</dbReference>
<dbReference type="InterPro" id="IPR036179">
    <property type="entry name" value="Ig-like_dom_sf"/>
</dbReference>
<dbReference type="PROSITE" id="PS50835">
    <property type="entry name" value="IG_LIKE"/>
    <property type="match status" value="7"/>
</dbReference>
<dbReference type="SUPFAM" id="SSF48726">
    <property type="entry name" value="Immunoglobulin"/>
    <property type="match status" value="7"/>
</dbReference>
<dbReference type="PANTHER" id="PTHR11640:SF31">
    <property type="entry name" value="IRREGULAR CHIASM C-ROUGHEST PROTEIN-RELATED"/>
    <property type="match status" value="1"/>
</dbReference>
<dbReference type="InterPro" id="IPR013098">
    <property type="entry name" value="Ig_I-set"/>
</dbReference>
<dbReference type="SMART" id="SM00060">
    <property type="entry name" value="FN3"/>
    <property type="match status" value="1"/>
</dbReference>
<dbReference type="GO" id="GO:0005886">
    <property type="term" value="C:plasma membrane"/>
    <property type="evidence" value="ECO:0007669"/>
    <property type="project" value="TreeGrafter"/>
</dbReference>
<dbReference type="GO" id="GO:0050839">
    <property type="term" value="F:cell adhesion molecule binding"/>
    <property type="evidence" value="ECO:0007669"/>
    <property type="project" value="TreeGrafter"/>
</dbReference>
<name>A0A158QED8_HYMDI</name>
<evidence type="ECO:0000313" key="12">
    <source>
        <dbReference type="EMBL" id="VDL59545.1"/>
    </source>
</evidence>
<reference evidence="12 13" key="2">
    <citation type="submission" date="2018-11" db="EMBL/GenBank/DDBJ databases">
        <authorList>
            <consortium name="Pathogen Informatics"/>
        </authorList>
    </citation>
    <scope>NUCLEOTIDE SEQUENCE [LARGE SCALE GENOMIC DNA]</scope>
</reference>
<comment type="subcellular location">
    <subcellularLocation>
        <location evidence="1">Membrane</location>
        <topology evidence="1">Single-pass type I membrane protein</topology>
    </subcellularLocation>
</comment>
<dbReference type="GO" id="GO:0098609">
    <property type="term" value="P:cell-cell adhesion"/>
    <property type="evidence" value="ECO:0007669"/>
    <property type="project" value="TreeGrafter"/>
</dbReference>
<dbReference type="Pfam" id="PF07679">
    <property type="entry name" value="I-set"/>
    <property type="match status" value="1"/>
</dbReference>
<keyword evidence="2" id="KW-0677">Repeat</keyword>
<feature type="chain" id="PRO_5043135372" evidence="9">
    <location>
        <begin position="23"/>
        <end position="1848"/>
    </location>
</feature>
<evidence type="ECO:0000256" key="9">
    <source>
        <dbReference type="SAM" id="SignalP"/>
    </source>
</evidence>
<feature type="domain" description="Ig-like" evidence="10">
    <location>
        <begin position="967"/>
        <end position="1091"/>
    </location>
</feature>
<keyword evidence="8" id="KW-1133">Transmembrane helix</keyword>
<reference evidence="14" key="1">
    <citation type="submission" date="2016-04" db="UniProtKB">
        <authorList>
            <consortium name="WormBaseParasite"/>
        </authorList>
    </citation>
    <scope>IDENTIFICATION</scope>
</reference>
<feature type="domain" description="Ig-like" evidence="10">
    <location>
        <begin position="588"/>
        <end position="686"/>
    </location>
</feature>
<evidence type="ECO:0000313" key="14">
    <source>
        <dbReference type="WBParaSite" id="HDID_0000722901-mRNA-1"/>
    </source>
</evidence>
<dbReference type="WBParaSite" id="HDID_0000722901-mRNA-1">
    <property type="protein sequence ID" value="HDID_0000722901-mRNA-1"/>
    <property type="gene ID" value="HDID_0000722901"/>
</dbReference>
<dbReference type="OrthoDB" id="8049355at2759"/>
<dbReference type="Gene3D" id="2.60.40.10">
    <property type="entry name" value="Immunoglobulins"/>
    <property type="match status" value="7"/>
</dbReference>
<dbReference type="STRING" id="6216.A0A158QED8"/>
<dbReference type="InterPro" id="IPR036116">
    <property type="entry name" value="FN3_sf"/>
</dbReference>
<gene>
    <name evidence="12" type="ORF">HDID_LOCUS7227</name>
</gene>
<dbReference type="InterPro" id="IPR013151">
    <property type="entry name" value="Immunoglobulin_dom"/>
</dbReference>
<keyword evidence="4" id="KW-1015">Disulfide bond</keyword>
<evidence type="ECO:0000256" key="3">
    <source>
        <dbReference type="ARBA" id="ARBA00023136"/>
    </source>
</evidence>
<dbReference type="SUPFAM" id="SSF49265">
    <property type="entry name" value="Fibronectin type III"/>
    <property type="match status" value="1"/>
</dbReference>
<feature type="domain" description="Ig-like" evidence="10">
    <location>
        <begin position="320"/>
        <end position="430"/>
    </location>
</feature>
<protein>
    <submittedName>
        <fullName evidence="14">Nephrin</fullName>
    </submittedName>
</protein>
<feature type="region of interest" description="Disordered" evidence="7">
    <location>
        <begin position="1805"/>
        <end position="1848"/>
    </location>
</feature>
<feature type="domain" description="Ig-like" evidence="10">
    <location>
        <begin position="1108"/>
        <end position="1220"/>
    </location>
</feature>
<dbReference type="SMART" id="SM00409">
    <property type="entry name" value="IG"/>
    <property type="match status" value="7"/>
</dbReference>
<evidence type="ECO:0000256" key="6">
    <source>
        <dbReference type="ARBA" id="ARBA00023319"/>
    </source>
</evidence>
<dbReference type="GO" id="GO:0005911">
    <property type="term" value="C:cell-cell junction"/>
    <property type="evidence" value="ECO:0007669"/>
    <property type="project" value="TreeGrafter"/>
</dbReference>
<feature type="domain" description="Ig-like" evidence="10">
    <location>
        <begin position="63"/>
        <end position="169"/>
    </location>
</feature>
<dbReference type="InterPro" id="IPR003599">
    <property type="entry name" value="Ig_sub"/>
</dbReference>
<dbReference type="Proteomes" id="UP000274504">
    <property type="component" value="Unassembled WGS sequence"/>
</dbReference>
<dbReference type="InterPro" id="IPR003598">
    <property type="entry name" value="Ig_sub2"/>
</dbReference>
<sequence length="1848" mass="201487">MHQLHLDLILTFIFISILFADATDDDAGKKSDDVESLRSLIFAPESGETVTALESLQSTVCSPVDERLQRQCFSELPADRYEVLEGSPVRMRCRVSRQRGKAQWRAHNTLLGYDRELRNWPKYSMHGDPDLGEHDLVISSVSREDAGNFECQVSPTANQPLLRRNTNLSVLVAPSKPIIMAPPGEPQPSKNGQLVISRPGLAGEGIVSDPSIMDDKLRLICQSKGGLPTPSFEWFHNGLPVRASYLETSASPIGDSFSSSGSGNVNEGEAILVIPKSDLITGDRLTCLVSNKATQRAANLGQQKLLAEIIITVQTPPGAPVVLSSEGNIVDSIIANEGDTLNLVCQSKPPGSPPGELIWRWNQPQDSPHLSLTDLNKLPSLDQYSRHTSDRHQLESHLSLPSVKRNQNGLAILCVTRHKLGMEQKTKILLKVKYTFSGVCIYKNELNGPRLPTGTGSPGAVVECSDSSSSTSQFPRTLYIHPDKKQIFSCSTTPFYGHATIKWFGGLSISSTEWYDLTNFTSIPELKRGGPNGASYIKTVSLRLPPSNMARFGALQCRGYPSTNADFSMHTDIMDHVILKPYEAPQRPKIRVEPKRESLEEGDILKLKCEAIDGEPEGRISWLKATRDNAEYTPIYLISTTVSDKHRKRIFSNLDIQLTADDHLSSFKCASSNPGFPVTESQMSAAFHVNLTFRPRHIRIDRLTETHSIPQEDPIEEPLKLVTVTAGELLTLMCTAGPANPPVPLQWRQIVCDDLSAEGNHSSIADYGNLESDSSKATCSVINNFGDARALPLIRSQMVSRSQISLLVQAHHHQCRIECSTLGAERVDGQTKWSAQSPDEASRLRKDITLNVLFKPNFSNVLNKLNSSTSKYLPQFITVEGANLDLDLTPISNPPITSAKWYHGKFDPQNLGPWTEITERVSIEVGAPARLRLLRVGVEHMGSYKITGINSIGSTDFVFFLNVTHAPRLIGEPLVNATTKGKEAELLCRVKANPPPKASSVYWRRVTDETPMTEITASIITGEADGSPSDLRRAEKASIAGLRCNQEFLSGRTKYYVKCFTPEPYHLVSTLYITDVDPSDVGRYECFVDNGIGSPVVRLIDLIYPFAPKVLEIPRWSRAAPPYDLSETGFSNRSHHMMSPSASVPPTAVVCIIAAEPIPTVTWFREPANLTLVEGGQFKSSVTRLHAGRYRALLTIEFVRQVDYGSYYCQAKNSMGMDVGKVVLGPTTSPGRPGNPVLVKSTSSSLTVGWRQAFNGGPPQTFIVKWALNESPDAEQTVEVKEDSLSEVIKYTIQNLSKAKRYRISVAAKNALHKPSPFTDYLIVSTAAVADPTEEAMLDEAHSGVVGSGSSGSGGTRQMLSANSMLKDDEGTNSASPSVSMIVTIATCFGCLIFVTNLIIVGLVLHRRHQRKNSRLKRIPGTDSLVKCGVMDGYPTADCYPDRFINGQHVFGPFIDSASQKDSLSQYQFEHFGQCSPQMPAEYISSTGSYFPRESPLNLFTNSPTLITPEQHAMAMHNQQHQHRMNSQTLSRSSSPLHSSRSHGLQPATPSSLEHPHQRHPSFGGGGGSGSVYPPDHSIYLVAAPNPNRYIADDPLAAASLYGGLPPGAVSPHSLTDNSIGGMSDGRGGIGNSGPGSGSYASGGGRVVYTGANTLGYHASPRMITSFYTPQRQDLNSVASNAIGSHMQTTFGQVPRRNSSFATPDRNYPIESTTIGRTNKRPIVNFATDGNQPPMMQVTDMDTMNAVGTSNDLTMSSDLGATIPPPTDFGLPPPSPQSGQDVNAVASQYSGSQIRQHHFGLSGESGIEWLGSPSRQPPVTLIRGSSSPQSQNQNKQQQGPGVHFDLKM</sequence>
<feature type="domain" description="Ig-like" evidence="10">
    <location>
        <begin position="177"/>
        <end position="299"/>
    </location>
</feature>
<feature type="domain" description="Fibronectin type-III" evidence="11">
    <location>
        <begin position="1232"/>
        <end position="1329"/>
    </location>
</feature>
<dbReference type="Pfam" id="PF00047">
    <property type="entry name" value="ig"/>
    <property type="match status" value="1"/>
</dbReference>
<proteinExistence type="predicted"/>
<feature type="compositionally biased region" description="Low complexity" evidence="7">
    <location>
        <begin position="1530"/>
        <end position="1543"/>
    </location>
</feature>
<feature type="signal peptide" evidence="9">
    <location>
        <begin position="1"/>
        <end position="22"/>
    </location>
</feature>
<feature type="compositionally biased region" description="Low complexity" evidence="7">
    <location>
        <begin position="1824"/>
        <end position="1841"/>
    </location>
</feature>
<keyword evidence="6" id="KW-0393">Immunoglobulin domain</keyword>
<keyword evidence="5" id="KW-0325">Glycoprotein</keyword>
<dbReference type="CDD" id="cd00096">
    <property type="entry name" value="Ig"/>
    <property type="match status" value="1"/>
</dbReference>
<evidence type="ECO:0000256" key="5">
    <source>
        <dbReference type="ARBA" id="ARBA00023180"/>
    </source>
</evidence>
<feature type="region of interest" description="Disordered" evidence="7">
    <location>
        <begin position="1515"/>
        <end position="1570"/>
    </location>
</feature>
<dbReference type="EMBL" id="UYSG01010916">
    <property type="protein sequence ID" value="VDL59545.1"/>
    <property type="molecule type" value="Genomic_DNA"/>
</dbReference>
<keyword evidence="9" id="KW-0732">Signal</keyword>
<accession>A0A158QED8</accession>
<dbReference type="InterPro" id="IPR003961">
    <property type="entry name" value="FN3_dom"/>
</dbReference>